<evidence type="ECO:0000313" key="12">
    <source>
        <dbReference type="Ensembl" id="ENSOMEP00000007644.1"/>
    </source>
</evidence>
<organism evidence="12 13">
    <name type="scientific">Oryzias melastigma</name>
    <name type="common">Marine medaka</name>
    <dbReference type="NCBI Taxonomy" id="30732"/>
    <lineage>
        <taxon>Eukaryota</taxon>
        <taxon>Metazoa</taxon>
        <taxon>Chordata</taxon>
        <taxon>Craniata</taxon>
        <taxon>Vertebrata</taxon>
        <taxon>Euteleostomi</taxon>
        <taxon>Actinopterygii</taxon>
        <taxon>Neopterygii</taxon>
        <taxon>Teleostei</taxon>
        <taxon>Neoteleostei</taxon>
        <taxon>Acanthomorphata</taxon>
        <taxon>Ovalentaria</taxon>
        <taxon>Atherinomorphae</taxon>
        <taxon>Beloniformes</taxon>
        <taxon>Adrianichthyidae</taxon>
        <taxon>Oryziinae</taxon>
        <taxon>Oryzias</taxon>
    </lineage>
</organism>
<evidence type="ECO:0000256" key="4">
    <source>
        <dbReference type="ARBA" id="ARBA00022723"/>
    </source>
</evidence>
<dbReference type="CDD" id="cd09076">
    <property type="entry name" value="L1-EN"/>
    <property type="match status" value="1"/>
</dbReference>
<evidence type="ECO:0000256" key="2">
    <source>
        <dbReference type="ARBA" id="ARBA00007092"/>
    </source>
</evidence>
<feature type="domain" description="Endonuclease/exonuclease/phosphatase" evidence="11">
    <location>
        <begin position="12"/>
        <end position="218"/>
    </location>
</feature>
<accession>A0A3B3BQT6</accession>
<comment type="cofactor">
    <cofactor evidence="9">
        <name>Mg(2+)</name>
        <dbReference type="ChEBI" id="CHEBI:18420"/>
    </cofactor>
    <cofactor evidence="9">
        <name>Mn(2+)</name>
        <dbReference type="ChEBI" id="CHEBI:29035"/>
    </cofactor>
    <text evidence="9">Probably binds two magnesium or manganese ions per subunit.</text>
</comment>
<dbReference type="Gene3D" id="3.60.10.10">
    <property type="entry name" value="Endonuclease/exonuclease/phosphatase"/>
    <property type="match status" value="1"/>
</dbReference>
<dbReference type="GO" id="GO:0006284">
    <property type="term" value="P:base-excision repair"/>
    <property type="evidence" value="ECO:0007669"/>
    <property type="project" value="TreeGrafter"/>
</dbReference>
<dbReference type="GO" id="GO:0046872">
    <property type="term" value="F:metal ion binding"/>
    <property type="evidence" value="ECO:0007669"/>
    <property type="project" value="UniProtKB-KW"/>
</dbReference>
<reference evidence="12" key="2">
    <citation type="submission" date="2025-09" db="UniProtKB">
        <authorList>
            <consortium name="Ensembl"/>
        </authorList>
    </citation>
    <scope>IDENTIFICATION</scope>
</reference>
<keyword evidence="5" id="KW-0227">DNA damage</keyword>
<evidence type="ECO:0000256" key="6">
    <source>
        <dbReference type="ARBA" id="ARBA00022801"/>
    </source>
</evidence>
<dbReference type="PANTHER" id="PTHR22748:SF26">
    <property type="entry name" value="ENDONUCLEASE_EXONUCLEASE_PHOSPHATASE DOMAIN-CONTAINING PROTEIN"/>
    <property type="match status" value="1"/>
</dbReference>
<evidence type="ECO:0000256" key="5">
    <source>
        <dbReference type="ARBA" id="ARBA00022763"/>
    </source>
</evidence>
<feature type="site" description="Transition state stabilizer" evidence="10">
    <location>
        <position position="145"/>
    </location>
</feature>
<dbReference type="GeneTree" id="ENSGT00940000177017"/>
<feature type="site" description="Important for catalytic activity" evidence="10">
    <location>
        <position position="203"/>
    </location>
</feature>
<proteinExistence type="inferred from homology"/>
<dbReference type="Pfam" id="PF03372">
    <property type="entry name" value="Exo_endo_phos"/>
    <property type="match status" value="1"/>
</dbReference>
<feature type="binding site" evidence="9">
    <location>
        <position position="145"/>
    </location>
    <ligand>
        <name>Mg(2+)</name>
        <dbReference type="ChEBI" id="CHEBI:18420"/>
        <label>1</label>
    </ligand>
</feature>
<dbReference type="GO" id="GO:0005634">
    <property type="term" value="C:nucleus"/>
    <property type="evidence" value="ECO:0007669"/>
    <property type="project" value="TreeGrafter"/>
</dbReference>
<evidence type="ECO:0000259" key="11">
    <source>
        <dbReference type="Pfam" id="PF03372"/>
    </source>
</evidence>
<evidence type="ECO:0000256" key="7">
    <source>
        <dbReference type="ARBA" id="ARBA00022842"/>
    </source>
</evidence>
<dbReference type="InterPro" id="IPR005135">
    <property type="entry name" value="Endo/exonuclease/phosphatase"/>
</dbReference>
<feature type="binding site" evidence="9">
    <location>
        <position position="143"/>
    </location>
    <ligand>
        <name>Mg(2+)</name>
        <dbReference type="ChEBI" id="CHEBI:18420"/>
        <label>1</label>
    </ligand>
</feature>
<name>A0A3B3BQT6_ORYME</name>
<dbReference type="AlphaFoldDB" id="A0A3B3BQT6"/>
<evidence type="ECO:0000256" key="3">
    <source>
        <dbReference type="ARBA" id="ARBA00012115"/>
    </source>
</evidence>
<dbReference type="GO" id="GO:0003906">
    <property type="term" value="F:DNA-(apurinic or apyrimidinic site) endonuclease activity"/>
    <property type="evidence" value="ECO:0007669"/>
    <property type="project" value="TreeGrafter"/>
</dbReference>
<feature type="binding site" evidence="9">
    <location>
        <position position="36"/>
    </location>
    <ligand>
        <name>Mg(2+)</name>
        <dbReference type="ChEBI" id="CHEBI:18420"/>
        <label>1</label>
    </ligand>
</feature>
<dbReference type="STRING" id="30732.ENSOMEP00000007644"/>
<dbReference type="EC" id="3.1.11.2" evidence="3"/>
<keyword evidence="6" id="KW-0378">Hydrolase</keyword>
<dbReference type="PANTHER" id="PTHR22748">
    <property type="entry name" value="AP ENDONUCLEASE"/>
    <property type="match status" value="1"/>
</dbReference>
<protein>
    <recommendedName>
        <fullName evidence="3">exodeoxyribonuclease III</fullName>
        <ecNumber evidence="3">3.1.11.2</ecNumber>
    </recommendedName>
</protein>
<dbReference type="GO" id="GO:0008081">
    <property type="term" value="F:phosphoric diester hydrolase activity"/>
    <property type="evidence" value="ECO:0007669"/>
    <property type="project" value="TreeGrafter"/>
</dbReference>
<dbReference type="Ensembl" id="ENSOMET00000003749.1">
    <property type="protein sequence ID" value="ENSOMEP00000007644.1"/>
    <property type="gene ID" value="ENSOMEG00000008765.1"/>
</dbReference>
<evidence type="ECO:0000256" key="9">
    <source>
        <dbReference type="PIRSR" id="PIRSR604808-2"/>
    </source>
</evidence>
<keyword evidence="8" id="KW-0234">DNA repair</keyword>
<evidence type="ECO:0000256" key="10">
    <source>
        <dbReference type="PIRSR" id="PIRSR604808-3"/>
    </source>
</evidence>
<dbReference type="Proteomes" id="UP000261560">
    <property type="component" value="Unplaced"/>
</dbReference>
<keyword evidence="7 9" id="KW-0460">Magnesium</keyword>
<evidence type="ECO:0000313" key="13">
    <source>
        <dbReference type="Proteomes" id="UP000261560"/>
    </source>
</evidence>
<reference evidence="12" key="1">
    <citation type="submission" date="2025-08" db="UniProtKB">
        <authorList>
            <consortium name="Ensembl"/>
        </authorList>
    </citation>
    <scope>IDENTIFICATION</scope>
</reference>
<evidence type="ECO:0000256" key="1">
    <source>
        <dbReference type="ARBA" id="ARBA00000493"/>
    </source>
</evidence>
<comment type="similarity">
    <text evidence="2">Belongs to the DNA repair enzymes AP/ExoA family.</text>
</comment>
<dbReference type="SUPFAM" id="SSF56219">
    <property type="entry name" value="DNase I-like"/>
    <property type="match status" value="1"/>
</dbReference>
<dbReference type="InterPro" id="IPR004808">
    <property type="entry name" value="AP_endonuc_1"/>
</dbReference>
<dbReference type="InterPro" id="IPR036691">
    <property type="entry name" value="Endo/exonu/phosph_ase_sf"/>
</dbReference>
<dbReference type="GO" id="GO:0008311">
    <property type="term" value="F:double-stranded DNA 3'-5' DNA exonuclease activity"/>
    <property type="evidence" value="ECO:0007669"/>
    <property type="project" value="UniProtKB-EC"/>
</dbReference>
<keyword evidence="4 9" id="KW-0479">Metal-binding</keyword>
<dbReference type="OMA" id="YFCHGSS"/>
<keyword evidence="13" id="KW-1185">Reference proteome</keyword>
<feature type="binding site" evidence="9">
    <location>
        <position position="14"/>
    </location>
    <ligand>
        <name>Mg(2+)</name>
        <dbReference type="ChEBI" id="CHEBI:18420"/>
        <label>1</label>
    </ligand>
</feature>
<dbReference type="PaxDb" id="30732-ENSOMEP00000007644"/>
<sequence length="269" mass="31262">MFQLKSELSLISLNARGLRDITKRKRKNANVIFLQETHSKTEDCNFWSKQWGDKAYFCHGSSRSAGVAVLLKNFQGQIISHYKDQHGHWLILVVNFDTFNLVLINVYGYNNLSQNKFMLEDIAQNLGQIKQTYSTNNIIIGGDFNLVQDNYYDKWPSKYSMSHPNITFNTFCNEQHLMDIWRHLNPGTIKSSWFSSTNKSRLDYWLVANELLTNDIHSDISNSSQGGSSWRLKLLDKLDKMNIQKAEGAFVRSRAKWIEEGEKKYSLFL</sequence>
<keyword evidence="9" id="KW-0464">Manganese</keyword>
<evidence type="ECO:0000256" key="8">
    <source>
        <dbReference type="ARBA" id="ARBA00023204"/>
    </source>
</evidence>
<comment type="catalytic activity">
    <reaction evidence="1">
        <text>Exonucleolytic cleavage in the 3'- to 5'-direction to yield nucleoside 5'-phosphates.</text>
        <dbReference type="EC" id="3.1.11.2"/>
    </reaction>
</comment>